<evidence type="ECO:0000313" key="3">
    <source>
        <dbReference type="Proteomes" id="UP001596390"/>
    </source>
</evidence>
<dbReference type="EMBL" id="JBHSZZ010000046">
    <property type="protein sequence ID" value="MFC7187512.1"/>
    <property type="molecule type" value="Genomic_DNA"/>
</dbReference>
<dbReference type="Proteomes" id="UP001596390">
    <property type="component" value="Unassembled WGS sequence"/>
</dbReference>
<dbReference type="AlphaFoldDB" id="A0ABD5YGD3"/>
<proteinExistence type="predicted"/>
<feature type="region of interest" description="Disordered" evidence="1">
    <location>
        <begin position="39"/>
        <end position="77"/>
    </location>
</feature>
<evidence type="ECO:0000313" key="2">
    <source>
        <dbReference type="EMBL" id="MFC7187512.1"/>
    </source>
</evidence>
<comment type="caution">
    <text evidence="2">The sequence shown here is derived from an EMBL/GenBank/DDBJ whole genome shotgun (WGS) entry which is preliminary data.</text>
</comment>
<reference evidence="2 3" key="1">
    <citation type="journal article" date="2019" name="Int. J. Syst. Evol. Microbiol.">
        <title>The Global Catalogue of Microorganisms (GCM) 10K type strain sequencing project: providing services to taxonomists for standard genome sequencing and annotation.</title>
        <authorList>
            <consortium name="The Broad Institute Genomics Platform"/>
            <consortium name="The Broad Institute Genome Sequencing Center for Infectious Disease"/>
            <person name="Wu L."/>
            <person name="Ma J."/>
        </authorList>
    </citation>
    <scope>NUCLEOTIDE SEQUENCE [LARGE SCALE GENOMIC DNA]</scope>
    <source>
        <strain evidence="2 3">Q85</strain>
    </source>
</reference>
<accession>A0ABD5YGD3</accession>
<gene>
    <name evidence="2" type="ORF">ACFQMK_11545</name>
</gene>
<evidence type="ECO:0000256" key="1">
    <source>
        <dbReference type="SAM" id="MobiDB-lite"/>
    </source>
</evidence>
<name>A0ABD5YGD3_9EURY</name>
<dbReference type="RefSeq" id="WP_267664859.1">
    <property type="nucleotide sequence ID" value="NZ_JAODIX010000046.1"/>
</dbReference>
<protein>
    <submittedName>
        <fullName evidence="2">Uncharacterized protein</fullName>
    </submittedName>
</protein>
<keyword evidence="3" id="KW-1185">Reference proteome</keyword>
<sequence>MKRLGRAELAELLGPHPPSDAFWNRAIDVERAVIGVDAGVVGEETGDEDQDSERARRNRRRRGEPGPDGPLSPGDIVDVGAHSFVVVAVEETEAGGRRYRIDLVEPGSDGRPLK</sequence>
<organism evidence="2 3">
    <name type="scientific">Halorubrum yunnanense</name>
    <dbReference type="NCBI Taxonomy" id="1526162"/>
    <lineage>
        <taxon>Archaea</taxon>
        <taxon>Methanobacteriati</taxon>
        <taxon>Methanobacteriota</taxon>
        <taxon>Stenosarchaea group</taxon>
        <taxon>Halobacteria</taxon>
        <taxon>Halobacteriales</taxon>
        <taxon>Haloferacaceae</taxon>
        <taxon>Halorubrum</taxon>
    </lineage>
</organism>